<dbReference type="Proteomes" id="UP000039046">
    <property type="component" value="Unassembled WGS sequence"/>
</dbReference>
<comment type="similarity">
    <text evidence="1">Belongs to the short-chain dehydrogenases/reductases (SDR) family.</text>
</comment>
<evidence type="ECO:0000256" key="2">
    <source>
        <dbReference type="ARBA" id="ARBA00022857"/>
    </source>
</evidence>
<dbReference type="Gene3D" id="3.40.50.720">
    <property type="entry name" value="NAD(P)-binding Rossmann-like Domain"/>
    <property type="match status" value="1"/>
</dbReference>
<dbReference type="PRINTS" id="PR00081">
    <property type="entry name" value="GDHRDH"/>
</dbReference>
<dbReference type="OrthoDB" id="4953475at2759"/>
<dbReference type="PANTHER" id="PTHR24320:SF282">
    <property type="entry name" value="WW DOMAIN-CONTAINING OXIDOREDUCTASE"/>
    <property type="match status" value="1"/>
</dbReference>
<name>A0A0A1TGP5_9HYPO</name>
<keyword evidence="3" id="KW-0560">Oxidoreductase</keyword>
<protein>
    <submittedName>
        <fullName evidence="4">Uncharacterized protein</fullName>
    </submittedName>
</protein>
<sequence length="254" mass="28380">MQAAAFITSRERKVDILINNAGQLTTCLEKTPAGWEMVMAVCHVGHFVLTNQLLPLLENADAEKNSDVRIVTISSNVVGVFLPHDYPFAFNSTGYLYGTQPFEPWKFRHIQRHFFTMDMMRYSLAKAANMIFARELQRRLDARGSGIISISVHPGGVKSDAALAIFTNFMKPVMRQVMVSEDQGSFTTLFAATAPQARSDANRYKGAYIEPVGKVTPQHPVTNDKEQTSGLWDTTTAVVSEYLEEHACGSLREW</sequence>
<dbReference type="HOGENOM" id="CLU_1185804_0_0_1"/>
<dbReference type="AlphaFoldDB" id="A0A0A1TGP5"/>
<keyword evidence="2" id="KW-0521">NADP</keyword>
<dbReference type="InterPro" id="IPR002347">
    <property type="entry name" value="SDR_fam"/>
</dbReference>
<proteinExistence type="inferred from homology"/>
<evidence type="ECO:0000313" key="5">
    <source>
        <dbReference type="Proteomes" id="UP000039046"/>
    </source>
</evidence>
<evidence type="ECO:0000256" key="1">
    <source>
        <dbReference type="ARBA" id="ARBA00006484"/>
    </source>
</evidence>
<dbReference type="GO" id="GO:0016491">
    <property type="term" value="F:oxidoreductase activity"/>
    <property type="evidence" value="ECO:0007669"/>
    <property type="project" value="UniProtKB-KW"/>
</dbReference>
<dbReference type="InterPro" id="IPR036291">
    <property type="entry name" value="NAD(P)-bd_dom_sf"/>
</dbReference>
<accession>A0A0A1TGP5</accession>
<dbReference type="SUPFAM" id="SSF51735">
    <property type="entry name" value="NAD(P)-binding Rossmann-fold domains"/>
    <property type="match status" value="1"/>
</dbReference>
<evidence type="ECO:0000313" key="4">
    <source>
        <dbReference type="EMBL" id="CEJ89478.1"/>
    </source>
</evidence>
<reference evidence="4 5" key="1">
    <citation type="journal article" date="2015" name="Genome Announc.">
        <title>Draft Genome Sequence and Gene Annotation of the Entomopathogenic Fungus Verticillium hemipterigenum.</title>
        <authorList>
            <person name="Horn F."/>
            <person name="Habel A."/>
            <person name="Scharf D.H."/>
            <person name="Dworschak J."/>
            <person name="Brakhage A.A."/>
            <person name="Guthke R."/>
            <person name="Hertweck C."/>
            <person name="Linde J."/>
        </authorList>
    </citation>
    <scope>NUCLEOTIDE SEQUENCE [LARGE SCALE GENOMIC DNA]</scope>
</reference>
<dbReference type="Pfam" id="PF00106">
    <property type="entry name" value="adh_short"/>
    <property type="match status" value="1"/>
</dbReference>
<evidence type="ECO:0000256" key="3">
    <source>
        <dbReference type="ARBA" id="ARBA00023002"/>
    </source>
</evidence>
<dbReference type="STRING" id="1531966.A0A0A1TGP5"/>
<gene>
    <name evidence="4" type="ORF">VHEMI05318</name>
</gene>
<dbReference type="PANTHER" id="PTHR24320">
    <property type="entry name" value="RETINOL DEHYDROGENASE"/>
    <property type="match status" value="1"/>
</dbReference>
<dbReference type="EMBL" id="CDHN01000002">
    <property type="protein sequence ID" value="CEJ89478.1"/>
    <property type="molecule type" value="Genomic_DNA"/>
</dbReference>
<keyword evidence="5" id="KW-1185">Reference proteome</keyword>
<organism evidence="4 5">
    <name type="scientific">[Torrubiella] hemipterigena</name>
    <dbReference type="NCBI Taxonomy" id="1531966"/>
    <lineage>
        <taxon>Eukaryota</taxon>
        <taxon>Fungi</taxon>
        <taxon>Dikarya</taxon>
        <taxon>Ascomycota</taxon>
        <taxon>Pezizomycotina</taxon>
        <taxon>Sordariomycetes</taxon>
        <taxon>Hypocreomycetidae</taxon>
        <taxon>Hypocreales</taxon>
        <taxon>Clavicipitaceae</taxon>
        <taxon>Clavicipitaceae incertae sedis</taxon>
        <taxon>'Torrubiella' clade</taxon>
    </lineage>
</organism>